<protein>
    <submittedName>
        <fullName evidence="2">Uncharacterized protein</fullName>
    </submittedName>
</protein>
<accession>A0A835Z249</accession>
<evidence type="ECO:0000256" key="1">
    <source>
        <dbReference type="SAM" id="MobiDB-lite"/>
    </source>
</evidence>
<comment type="caution">
    <text evidence="2">The sequence shown here is derived from an EMBL/GenBank/DDBJ whole genome shotgun (WGS) entry which is preliminary data.</text>
</comment>
<dbReference type="Proteomes" id="UP000664859">
    <property type="component" value="Unassembled WGS sequence"/>
</dbReference>
<dbReference type="AlphaFoldDB" id="A0A835Z249"/>
<organism evidence="2 3">
    <name type="scientific">Tribonema minus</name>
    <dbReference type="NCBI Taxonomy" id="303371"/>
    <lineage>
        <taxon>Eukaryota</taxon>
        <taxon>Sar</taxon>
        <taxon>Stramenopiles</taxon>
        <taxon>Ochrophyta</taxon>
        <taxon>PX clade</taxon>
        <taxon>Xanthophyceae</taxon>
        <taxon>Tribonematales</taxon>
        <taxon>Tribonemataceae</taxon>
        <taxon>Tribonema</taxon>
    </lineage>
</organism>
<proteinExistence type="predicted"/>
<gene>
    <name evidence="2" type="ORF">JKP88DRAFT_279343</name>
</gene>
<evidence type="ECO:0000313" key="2">
    <source>
        <dbReference type="EMBL" id="KAG5180873.1"/>
    </source>
</evidence>
<reference evidence="2" key="1">
    <citation type="submission" date="2021-02" db="EMBL/GenBank/DDBJ databases">
        <title>First Annotated Genome of the Yellow-green Alga Tribonema minus.</title>
        <authorList>
            <person name="Mahan K.M."/>
        </authorList>
    </citation>
    <scope>NUCLEOTIDE SEQUENCE</scope>
    <source>
        <strain evidence="2">UTEX B ZZ1240</strain>
    </source>
</reference>
<evidence type="ECO:0000313" key="3">
    <source>
        <dbReference type="Proteomes" id="UP000664859"/>
    </source>
</evidence>
<keyword evidence="3" id="KW-1185">Reference proteome</keyword>
<dbReference type="EMBL" id="JAFCMP010000357">
    <property type="protein sequence ID" value="KAG5180873.1"/>
    <property type="molecule type" value="Genomic_DNA"/>
</dbReference>
<sequence length="435" mass="46407">MPVWSQCLVAKVRRITVAMLKRRAGSKWGAAQQAAAAATVVSTPDGQAPAQSIAGDSSNQQIFLAAMISVGKAEYAHNTLLAQQRQGQPLTAAQLTEAERAVDASIEAAMLDMFTSLNSRAPILERLSLQSGGQGAHMFFKAILGSDLGVCGCALLITGWGKHTTDGESKLKDRVIEDAEKRGLVVTLYMRNAGVVGVCTPQLAAIVASLRSELGDPACGEYTPANDVAQCRFTPPYARCAHREALARRAPCTPPQELAYAQPLPAPHSTQEPAAQCPPDPAYEPSAPIYGASPALFTPYFNPYFNAAGQAFPCQAPSAWAPHWLSHPETPFTGRVERAHAAEPPALSESYHRAAQHSAHPQPSYFGAAQRPYAPAWQPPSCPDAQGGWGAYGAGTYQAVAEFGGEFRCAPEEQGDSRTSWGSALFINKRARFSY</sequence>
<name>A0A835Z249_9STRA</name>
<feature type="region of interest" description="Disordered" evidence="1">
    <location>
        <begin position="257"/>
        <end position="281"/>
    </location>
</feature>